<keyword evidence="3" id="KW-1185">Reference proteome</keyword>
<dbReference type="Gramene" id="OMO71517">
    <property type="protein sequence ID" value="OMO71517"/>
    <property type="gene ID" value="CCACVL1_18189"/>
</dbReference>
<accession>A0A1R3HM56</accession>
<protein>
    <submittedName>
        <fullName evidence="2">Uncharacterized protein</fullName>
    </submittedName>
</protein>
<name>A0A1R3HM56_COCAP</name>
<dbReference type="Proteomes" id="UP000188268">
    <property type="component" value="Unassembled WGS sequence"/>
</dbReference>
<feature type="compositionally biased region" description="Polar residues" evidence="1">
    <location>
        <begin position="1"/>
        <end position="13"/>
    </location>
</feature>
<comment type="caution">
    <text evidence="2">The sequence shown here is derived from an EMBL/GenBank/DDBJ whole genome shotgun (WGS) entry which is preliminary data.</text>
</comment>
<organism evidence="2 3">
    <name type="scientific">Corchorus capsularis</name>
    <name type="common">Jute</name>
    <dbReference type="NCBI Taxonomy" id="210143"/>
    <lineage>
        <taxon>Eukaryota</taxon>
        <taxon>Viridiplantae</taxon>
        <taxon>Streptophyta</taxon>
        <taxon>Embryophyta</taxon>
        <taxon>Tracheophyta</taxon>
        <taxon>Spermatophyta</taxon>
        <taxon>Magnoliopsida</taxon>
        <taxon>eudicotyledons</taxon>
        <taxon>Gunneridae</taxon>
        <taxon>Pentapetalae</taxon>
        <taxon>rosids</taxon>
        <taxon>malvids</taxon>
        <taxon>Malvales</taxon>
        <taxon>Malvaceae</taxon>
        <taxon>Grewioideae</taxon>
        <taxon>Apeibeae</taxon>
        <taxon>Corchorus</taxon>
    </lineage>
</organism>
<proteinExistence type="predicted"/>
<dbReference type="EMBL" id="AWWV01011589">
    <property type="protein sequence ID" value="OMO71517.1"/>
    <property type="molecule type" value="Genomic_DNA"/>
</dbReference>
<sequence>MADTSKQVVNPSTKPMRVDYGATSEIQATKK</sequence>
<evidence type="ECO:0000313" key="2">
    <source>
        <dbReference type="EMBL" id="OMO71517.1"/>
    </source>
</evidence>
<feature type="region of interest" description="Disordered" evidence="1">
    <location>
        <begin position="1"/>
        <end position="31"/>
    </location>
</feature>
<gene>
    <name evidence="2" type="ORF">CCACVL1_18189</name>
</gene>
<evidence type="ECO:0000313" key="3">
    <source>
        <dbReference type="Proteomes" id="UP000188268"/>
    </source>
</evidence>
<dbReference type="AlphaFoldDB" id="A0A1R3HM56"/>
<evidence type="ECO:0000256" key="1">
    <source>
        <dbReference type="SAM" id="MobiDB-lite"/>
    </source>
</evidence>
<reference evidence="2 3" key="1">
    <citation type="submission" date="2013-09" db="EMBL/GenBank/DDBJ databases">
        <title>Corchorus capsularis genome sequencing.</title>
        <authorList>
            <person name="Alam M."/>
            <person name="Haque M.S."/>
            <person name="Islam M.S."/>
            <person name="Emdad E.M."/>
            <person name="Islam M.M."/>
            <person name="Ahmed B."/>
            <person name="Halim A."/>
            <person name="Hossen Q.M.M."/>
            <person name="Hossain M.Z."/>
            <person name="Ahmed R."/>
            <person name="Khan M.M."/>
            <person name="Islam R."/>
            <person name="Rashid M.M."/>
            <person name="Khan S.A."/>
            <person name="Rahman M.S."/>
            <person name="Alam M."/>
        </authorList>
    </citation>
    <scope>NUCLEOTIDE SEQUENCE [LARGE SCALE GENOMIC DNA]</scope>
    <source>
        <strain evidence="3">cv. CVL-1</strain>
        <tissue evidence="2">Whole seedling</tissue>
    </source>
</reference>